<dbReference type="CDD" id="cd00082">
    <property type="entry name" value="HisKA"/>
    <property type="match status" value="1"/>
</dbReference>
<dbReference type="PANTHER" id="PTHR45436">
    <property type="entry name" value="SENSOR HISTIDINE KINASE YKOH"/>
    <property type="match status" value="1"/>
</dbReference>
<accession>A0A1G1KX06</accession>
<dbReference type="PROSITE" id="PS50885">
    <property type="entry name" value="HAMP"/>
    <property type="match status" value="1"/>
</dbReference>
<feature type="transmembrane region" description="Helical" evidence="15">
    <location>
        <begin position="181"/>
        <end position="201"/>
    </location>
</feature>
<dbReference type="GO" id="GO:0005524">
    <property type="term" value="F:ATP binding"/>
    <property type="evidence" value="ECO:0007669"/>
    <property type="project" value="UniProtKB-KW"/>
</dbReference>
<evidence type="ECO:0000256" key="15">
    <source>
        <dbReference type="SAM" id="Phobius"/>
    </source>
</evidence>
<dbReference type="InterPro" id="IPR050428">
    <property type="entry name" value="TCS_sensor_his_kinase"/>
</dbReference>
<evidence type="ECO:0000259" key="16">
    <source>
        <dbReference type="PROSITE" id="PS50109"/>
    </source>
</evidence>
<evidence type="ECO:0000256" key="1">
    <source>
        <dbReference type="ARBA" id="ARBA00000085"/>
    </source>
</evidence>
<dbReference type="EMBL" id="MHFR01000042">
    <property type="protein sequence ID" value="OGW97453.1"/>
    <property type="molecule type" value="Genomic_DNA"/>
</dbReference>
<keyword evidence="10" id="KW-0418">Kinase</keyword>
<evidence type="ECO:0000256" key="8">
    <source>
        <dbReference type="ARBA" id="ARBA00022692"/>
    </source>
</evidence>
<evidence type="ECO:0000256" key="11">
    <source>
        <dbReference type="ARBA" id="ARBA00022840"/>
    </source>
</evidence>
<evidence type="ECO:0000259" key="17">
    <source>
        <dbReference type="PROSITE" id="PS50885"/>
    </source>
</evidence>
<dbReference type="Pfam" id="PF00672">
    <property type="entry name" value="HAMP"/>
    <property type="match status" value="1"/>
</dbReference>
<dbReference type="PANTHER" id="PTHR45436:SF5">
    <property type="entry name" value="SENSOR HISTIDINE KINASE TRCS"/>
    <property type="match status" value="1"/>
</dbReference>
<feature type="domain" description="Histidine kinase" evidence="16">
    <location>
        <begin position="263"/>
        <end position="477"/>
    </location>
</feature>
<dbReference type="Proteomes" id="UP000178187">
    <property type="component" value="Unassembled WGS sequence"/>
</dbReference>
<keyword evidence="8 15" id="KW-0812">Transmembrane</keyword>
<gene>
    <name evidence="18" type="ORF">A3G33_09700</name>
</gene>
<evidence type="ECO:0000313" key="19">
    <source>
        <dbReference type="Proteomes" id="UP000178187"/>
    </source>
</evidence>
<dbReference type="SUPFAM" id="SSF158472">
    <property type="entry name" value="HAMP domain-like"/>
    <property type="match status" value="1"/>
</dbReference>
<keyword evidence="9" id="KW-0547">Nucleotide-binding</keyword>
<dbReference type="PRINTS" id="PR00344">
    <property type="entry name" value="BCTRLSENSOR"/>
</dbReference>
<proteinExistence type="predicted"/>
<keyword evidence="6" id="KW-0597">Phosphoprotein</keyword>
<dbReference type="NCBIfam" id="TIGR01386">
    <property type="entry name" value="cztS_silS_copS"/>
    <property type="match status" value="1"/>
</dbReference>
<evidence type="ECO:0000256" key="4">
    <source>
        <dbReference type="ARBA" id="ARBA00022475"/>
    </source>
</evidence>
<dbReference type="SUPFAM" id="SSF47384">
    <property type="entry name" value="Homodimeric domain of signal transducing histidine kinase"/>
    <property type="match status" value="1"/>
</dbReference>
<evidence type="ECO:0000256" key="14">
    <source>
        <dbReference type="ARBA" id="ARBA00023136"/>
    </source>
</evidence>
<dbReference type="CDD" id="cd00075">
    <property type="entry name" value="HATPase"/>
    <property type="match status" value="1"/>
</dbReference>
<dbReference type="Gene3D" id="6.10.340.10">
    <property type="match status" value="1"/>
</dbReference>
<protein>
    <recommendedName>
        <fullName evidence="3">histidine kinase</fullName>
        <ecNumber evidence="3">2.7.13.3</ecNumber>
    </recommendedName>
</protein>
<dbReference type="InterPro" id="IPR005467">
    <property type="entry name" value="His_kinase_dom"/>
</dbReference>
<dbReference type="Gene3D" id="3.30.565.10">
    <property type="entry name" value="Histidine kinase-like ATPase, C-terminal domain"/>
    <property type="match status" value="1"/>
</dbReference>
<evidence type="ECO:0000256" key="13">
    <source>
        <dbReference type="ARBA" id="ARBA00023012"/>
    </source>
</evidence>
<dbReference type="CDD" id="cd06225">
    <property type="entry name" value="HAMP"/>
    <property type="match status" value="1"/>
</dbReference>
<keyword evidence="11" id="KW-0067">ATP-binding</keyword>
<dbReference type="SMART" id="SM00387">
    <property type="entry name" value="HATPase_c"/>
    <property type="match status" value="1"/>
</dbReference>
<dbReference type="Pfam" id="PF02518">
    <property type="entry name" value="HATPase_c"/>
    <property type="match status" value="1"/>
</dbReference>
<evidence type="ECO:0000313" key="18">
    <source>
        <dbReference type="EMBL" id="OGW97453.1"/>
    </source>
</evidence>
<dbReference type="GO" id="GO:0005886">
    <property type="term" value="C:plasma membrane"/>
    <property type="evidence" value="ECO:0007669"/>
    <property type="project" value="UniProtKB-SubCell"/>
</dbReference>
<comment type="caution">
    <text evidence="18">The sequence shown here is derived from an EMBL/GenBank/DDBJ whole genome shotgun (WGS) entry which is preliminary data.</text>
</comment>
<keyword evidence="14 15" id="KW-0472">Membrane</keyword>
<evidence type="ECO:0000256" key="9">
    <source>
        <dbReference type="ARBA" id="ARBA00022741"/>
    </source>
</evidence>
<evidence type="ECO:0000256" key="5">
    <source>
        <dbReference type="ARBA" id="ARBA00022519"/>
    </source>
</evidence>
<evidence type="ECO:0000256" key="12">
    <source>
        <dbReference type="ARBA" id="ARBA00022989"/>
    </source>
</evidence>
<dbReference type="InterPro" id="IPR003660">
    <property type="entry name" value="HAMP_dom"/>
</dbReference>
<dbReference type="AlphaFoldDB" id="A0A1G1KX06"/>
<organism evidence="18 19">
    <name type="scientific">Candidatus Danuiimicrobium aquiferis</name>
    <dbReference type="NCBI Taxonomy" id="1801832"/>
    <lineage>
        <taxon>Bacteria</taxon>
        <taxon>Pseudomonadati</taxon>
        <taxon>Candidatus Omnitrophota</taxon>
        <taxon>Candidatus Danuiimicrobium</taxon>
    </lineage>
</organism>
<dbReference type="Gene3D" id="1.10.287.130">
    <property type="match status" value="1"/>
</dbReference>
<keyword evidence="7" id="KW-0808">Transferase</keyword>
<evidence type="ECO:0000256" key="6">
    <source>
        <dbReference type="ARBA" id="ARBA00022553"/>
    </source>
</evidence>
<dbReference type="GO" id="GO:0000155">
    <property type="term" value="F:phosphorelay sensor kinase activity"/>
    <property type="evidence" value="ECO:0007669"/>
    <property type="project" value="InterPro"/>
</dbReference>
<comment type="subcellular location">
    <subcellularLocation>
        <location evidence="2">Cell inner membrane</location>
    </subcellularLocation>
</comment>
<dbReference type="InterPro" id="IPR036097">
    <property type="entry name" value="HisK_dim/P_sf"/>
</dbReference>
<keyword evidence="5" id="KW-0997">Cell inner membrane</keyword>
<dbReference type="PROSITE" id="PS50109">
    <property type="entry name" value="HIS_KIN"/>
    <property type="match status" value="1"/>
</dbReference>
<dbReference type="SUPFAM" id="SSF55874">
    <property type="entry name" value="ATPase domain of HSP90 chaperone/DNA topoisomerase II/histidine kinase"/>
    <property type="match status" value="1"/>
</dbReference>
<keyword evidence="12 15" id="KW-1133">Transmembrane helix</keyword>
<evidence type="ECO:0000256" key="10">
    <source>
        <dbReference type="ARBA" id="ARBA00022777"/>
    </source>
</evidence>
<feature type="transmembrane region" description="Helical" evidence="15">
    <location>
        <begin position="21"/>
        <end position="41"/>
    </location>
</feature>
<dbReference type="InterPro" id="IPR004358">
    <property type="entry name" value="Sig_transdc_His_kin-like_C"/>
</dbReference>
<name>A0A1G1KX06_9BACT</name>
<evidence type="ECO:0000256" key="3">
    <source>
        <dbReference type="ARBA" id="ARBA00012438"/>
    </source>
</evidence>
<dbReference type="FunFam" id="3.30.565.10:FF:000023">
    <property type="entry name" value="PAS domain-containing sensor histidine kinase"/>
    <property type="match status" value="1"/>
</dbReference>
<dbReference type="InterPro" id="IPR003594">
    <property type="entry name" value="HATPase_dom"/>
</dbReference>
<dbReference type="InterPro" id="IPR006290">
    <property type="entry name" value="CztS_silS_copS"/>
</dbReference>
<dbReference type="InterPro" id="IPR003661">
    <property type="entry name" value="HisK_dim/P_dom"/>
</dbReference>
<dbReference type="Pfam" id="PF00512">
    <property type="entry name" value="HisKA"/>
    <property type="match status" value="1"/>
</dbReference>
<evidence type="ECO:0000256" key="2">
    <source>
        <dbReference type="ARBA" id="ARBA00004533"/>
    </source>
</evidence>
<feature type="domain" description="HAMP" evidence="17">
    <location>
        <begin position="202"/>
        <end position="255"/>
    </location>
</feature>
<dbReference type="EC" id="2.7.13.3" evidence="3"/>
<sequence>MLLKKRKFEKFTFKSVGWKLTFWHAAVFLVSIVLLASYLYYRLETKLYREGDFYLADETNEFVQFVTDHKEDLRAIEHQIQKETVAIRKYYQMYYAVVSSGGKVILESSEFTPFIHGTKPVVSSAVADAVVREYALGTAADMYHVRVVTHSIYKGEDLLYYVQVGMNLSQLEATLLDYRQILIYAIPLFFMVSLGGGYFLARRTMKPISEIMKTAKSITASNLSEKFHIRGTGDEFDELSRTFNEMIERLEEAYRKLSRFSQDVAHELRTPITALIGEVEIALAKERTNQDYKTVLLSNLEELIRLMRLTENLLLFSQDGSQLEVKEVNLNDVILDAVELFRPVAEERNVILKMDTVTQIFFVRGNKSHFEQVLSNLLDNAIRYNRPGSDVSVSLNQVDEFVELVVADRGIGIPENEQGKIFDRFYRGESSEVRSAGGTGLGLSIVRSIVEGFGGTITVASQSGVGSAFTVRFPVCHSELAAV</sequence>
<reference evidence="18 19" key="1">
    <citation type="journal article" date="2016" name="Nat. Commun.">
        <title>Thousands of microbial genomes shed light on interconnected biogeochemical processes in an aquifer system.</title>
        <authorList>
            <person name="Anantharaman K."/>
            <person name="Brown C.T."/>
            <person name="Hug L.A."/>
            <person name="Sharon I."/>
            <person name="Castelle C.J."/>
            <person name="Probst A.J."/>
            <person name="Thomas B.C."/>
            <person name="Singh A."/>
            <person name="Wilkins M.J."/>
            <person name="Karaoz U."/>
            <person name="Brodie E.L."/>
            <person name="Williams K.H."/>
            <person name="Hubbard S.S."/>
            <person name="Banfield J.F."/>
        </authorList>
    </citation>
    <scope>NUCLEOTIDE SEQUENCE [LARGE SCALE GENOMIC DNA]</scope>
</reference>
<dbReference type="InterPro" id="IPR036890">
    <property type="entry name" value="HATPase_C_sf"/>
</dbReference>
<keyword evidence="13" id="KW-0902">Two-component regulatory system</keyword>
<evidence type="ECO:0000256" key="7">
    <source>
        <dbReference type="ARBA" id="ARBA00022679"/>
    </source>
</evidence>
<keyword evidence="4" id="KW-1003">Cell membrane</keyword>
<comment type="catalytic activity">
    <reaction evidence="1">
        <text>ATP + protein L-histidine = ADP + protein N-phospho-L-histidine.</text>
        <dbReference type="EC" id="2.7.13.3"/>
    </reaction>
</comment>
<dbReference type="SMART" id="SM00304">
    <property type="entry name" value="HAMP"/>
    <property type="match status" value="1"/>
</dbReference>
<dbReference type="SMART" id="SM00388">
    <property type="entry name" value="HisKA"/>
    <property type="match status" value="1"/>
</dbReference>